<dbReference type="GO" id="GO:0005524">
    <property type="term" value="F:ATP binding"/>
    <property type="evidence" value="ECO:0007669"/>
    <property type="project" value="UniProtKB-KW"/>
</dbReference>
<keyword evidence="9" id="KW-0067">ATP-binding</keyword>
<dbReference type="Proteomes" id="UP000560081">
    <property type="component" value="Unassembled WGS sequence"/>
</dbReference>
<dbReference type="GO" id="GO:0000287">
    <property type="term" value="F:magnesium ion binding"/>
    <property type="evidence" value="ECO:0007669"/>
    <property type="project" value="InterPro"/>
</dbReference>
<evidence type="ECO:0000256" key="5">
    <source>
        <dbReference type="ARBA" id="ARBA00022679"/>
    </source>
</evidence>
<feature type="domain" description="Pyruvate kinase barrel" evidence="13">
    <location>
        <begin position="325"/>
        <end position="573"/>
    </location>
</feature>
<dbReference type="InterPro" id="IPR015793">
    <property type="entry name" value="Pyrv_Knase_brl"/>
</dbReference>
<gene>
    <name evidence="14" type="ORF">BJ976_000687</name>
</gene>
<evidence type="ECO:0000256" key="6">
    <source>
        <dbReference type="ARBA" id="ARBA00022723"/>
    </source>
</evidence>
<evidence type="ECO:0000256" key="4">
    <source>
        <dbReference type="ARBA" id="ARBA00012142"/>
    </source>
</evidence>
<accession>A0A4Y8X446</accession>
<keyword evidence="12 14" id="KW-0670">Pyruvate</keyword>
<evidence type="ECO:0000256" key="8">
    <source>
        <dbReference type="ARBA" id="ARBA00022777"/>
    </source>
</evidence>
<evidence type="ECO:0000256" key="10">
    <source>
        <dbReference type="ARBA" id="ARBA00022842"/>
    </source>
</evidence>
<dbReference type="GO" id="GO:0004743">
    <property type="term" value="F:pyruvate kinase activity"/>
    <property type="evidence" value="ECO:0007669"/>
    <property type="project" value="UniProtKB-EC"/>
</dbReference>
<dbReference type="InterPro" id="IPR001697">
    <property type="entry name" value="Pyr_Knase"/>
</dbReference>
<evidence type="ECO:0000256" key="11">
    <source>
        <dbReference type="ARBA" id="ARBA00023152"/>
    </source>
</evidence>
<keyword evidence="7" id="KW-0547">Nucleotide-binding</keyword>
<evidence type="ECO:0000313" key="14">
    <source>
        <dbReference type="EMBL" id="MBB4882336.1"/>
    </source>
</evidence>
<keyword evidence="5 14" id="KW-0808">Transferase</keyword>
<evidence type="ECO:0000256" key="9">
    <source>
        <dbReference type="ARBA" id="ARBA00022840"/>
    </source>
</evidence>
<dbReference type="AlphaFoldDB" id="A0A4Y8X446"/>
<dbReference type="PANTHER" id="PTHR11817">
    <property type="entry name" value="PYRUVATE KINASE"/>
    <property type="match status" value="1"/>
</dbReference>
<dbReference type="EMBL" id="JACHMC010000001">
    <property type="protein sequence ID" value="MBB4882336.1"/>
    <property type="molecule type" value="Genomic_DNA"/>
</dbReference>
<dbReference type="InterPro" id="IPR040442">
    <property type="entry name" value="Pyrv_kinase-like_dom_sf"/>
</dbReference>
<sequence length="612" mass="65593">MASLADTAPAPDALIEEVEALRARLVRAERDQSARLDRVAERHRASARNLVHYVALRAEDLRPLQDALSAVGLSSLGRMEAGVLGHLDAVLTALHALAGHAPRPGDPVPSPAEEAAPLTPAAGRDVLEERAEQLLGPVRPERDTRIMVTLPSEAADDPDLVRRLAAAGMDLARVNCAHDDEAAWERMIAHVRADAAEGRPAPRVAMDLAGPKLRTGPLEPGPRVRKVKPGRDVDGRVLVSSRVWLGAADAPEAEDAVVVPLAPGAEDVLGRLAPGEQAMLTDARDSDRVLTVRAATGAGVLLTCEKTVYWATGTEVDTPHGTLTAGELPTTARAMRVHGGEQIVLTRSMEPQPAVTEPPYVIGCSLPQAFRDVSPGDRVLIDDGKITGRVDANDGERITLTVIGAGPSGAKLKAEKGVNFPDTYLDLPALTEEDRSRLPFAAAHADVVNMSFVRSAEDVAQLIDALEAEDAQDVEISLKIETVEAFERLPAMLLEAMRWDGVGVMIARGDLAVEAGFERMAELQEEILWLCEAAHVPAIWATQVLESLAKDGLPSRAEITDAAMAQRAEAAMLNKGPYIVEAVEALSDILERMAGHADKKRDMLRRLRSWSL</sequence>
<evidence type="ECO:0000256" key="1">
    <source>
        <dbReference type="ARBA" id="ARBA00001958"/>
    </source>
</evidence>
<dbReference type="InterPro" id="IPR011037">
    <property type="entry name" value="Pyrv_Knase-like_insert_dom_sf"/>
</dbReference>
<evidence type="ECO:0000256" key="7">
    <source>
        <dbReference type="ARBA" id="ARBA00022741"/>
    </source>
</evidence>
<dbReference type="InterPro" id="IPR015813">
    <property type="entry name" value="Pyrv/PenolPyrv_kinase-like_dom"/>
</dbReference>
<keyword evidence="8 14" id="KW-0418">Kinase</keyword>
<dbReference type="Pfam" id="PF00224">
    <property type="entry name" value="PK"/>
    <property type="match status" value="2"/>
</dbReference>
<reference evidence="14 15" key="1">
    <citation type="submission" date="2020-08" db="EMBL/GenBank/DDBJ databases">
        <title>Sequencing the genomes of 1000 actinobacteria strains.</title>
        <authorList>
            <person name="Klenk H.-P."/>
        </authorList>
    </citation>
    <scope>NUCLEOTIDE SEQUENCE [LARGE SCALE GENOMIC DNA]</scope>
    <source>
        <strain evidence="14 15">DSM 19079</strain>
    </source>
</reference>
<dbReference type="SUPFAM" id="SSF51621">
    <property type="entry name" value="Phosphoenolpyruvate/pyruvate domain"/>
    <property type="match status" value="1"/>
</dbReference>
<dbReference type="RefSeq" id="WP_135029637.1">
    <property type="nucleotide sequence ID" value="NZ_BMLA01000005.1"/>
</dbReference>
<dbReference type="SUPFAM" id="SSF50800">
    <property type="entry name" value="PK beta-barrel domain-like"/>
    <property type="match status" value="1"/>
</dbReference>
<evidence type="ECO:0000256" key="12">
    <source>
        <dbReference type="ARBA" id="ARBA00023317"/>
    </source>
</evidence>
<organism evidence="14 15">
    <name type="scientific">Micrococcus flavus</name>
    <dbReference type="NCBI Taxonomy" id="384602"/>
    <lineage>
        <taxon>Bacteria</taxon>
        <taxon>Bacillati</taxon>
        <taxon>Actinomycetota</taxon>
        <taxon>Actinomycetes</taxon>
        <taxon>Micrococcales</taxon>
        <taxon>Micrococcaceae</taxon>
        <taxon>Micrococcus</taxon>
    </lineage>
</organism>
<name>A0A4Y8X446_9MICC</name>
<keyword evidence="6" id="KW-0479">Metal-binding</keyword>
<comment type="cofactor">
    <cofactor evidence="1">
        <name>K(+)</name>
        <dbReference type="ChEBI" id="CHEBI:29103"/>
    </cofactor>
</comment>
<dbReference type="GO" id="GO:0030955">
    <property type="term" value="F:potassium ion binding"/>
    <property type="evidence" value="ECO:0007669"/>
    <property type="project" value="InterPro"/>
</dbReference>
<keyword evidence="15" id="KW-1185">Reference proteome</keyword>
<evidence type="ECO:0000256" key="3">
    <source>
        <dbReference type="ARBA" id="ARBA00008663"/>
    </source>
</evidence>
<evidence type="ECO:0000313" key="15">
    <source>
        <dbReference type="Proteomes" id="UP000560081"/>
    </source>
</evidence>
<dbReference type="EC" id="2.7.1.40" evidence="4"/>
<comment type="pathway">
    <text evidence="2">Carbohydrate degradation; glycolysis; pyruvate from D-glyceraldehyde 3-phosphate: step 5/5.</text>
</comment>
<dbReference type="OrthoDB" id="9812123at2"/>
<dbReference type="GO" id="GO:0016301">
    <property type="term" value="F:kinase activity"/>
    <property type="evidence" value="ECO:0007669"/>
    <property type="project" value="UniProtKB-KW"/>
</dbReference>
<proteinExistence type="inferred from homology"/>
<dbReference type="UniPathway" id="UPA00109">
    <property type="reaction ID" value="UER00188"/>
</dbReference>
<dbReference type="Gene3D" id="2.40.33.10">
    <property type="entry name" value="PK beta-barrel domain-like"/>
    <property type="match status" value="2"/>
</dbReference>
<comment type="caution">
    <text evidence="14">The sequence shown here is derived from an EMBL/GenBank/DDBJ whole genome shotgun (WGS) entry which is preliminary data.</text>
</comment>
<comment type="similarity">
    <text evidence="3">Belongs to the pyruvate kinase family.</text>
</comment>
<evidence type="ECO:0000259" key="13">
    <source>
        <dbReference type="Pfam" id="PF00224"/>
    </source>
</evidence>
<feature type="domain" description="Pyruvate kinase barrel" evidence="13">
    <location>
        <begin position="142"/>
        <end position="232"/>
    </location>
</feature>
<protein>
    <recommendedName>
        <fullName evidence="4">pyruvate kinase</fullName>
        <ecNumber evidence="4">2.7.1.40</ecNumber>
    </recommendedName>
</protein>
<keyword evidence="11" id="KW-0324">Glycolysis</keyword>
<dbReference type="Gene3D" id="3.20.20.60">
    <property type="entry name" value="Phosphoenolpyruvate-binding domains"/>
    <property type="match status" value="2"/>
</dbReference>
<dbReference type="NCBIfam" id="NF011314">
    <property type="entry name" value="PRK14725.1"/>
    <property type="match status" value="1"/>
</dbReference>
<dbReference type="InterPro" id="IPR015806">
    <property type="entry name" value="Pyrv_Knase_insert_dom_sf"/>
</dbReference>
<keyword evidence="10" id="KW-0460">Magnesium</keyword>
<evidence type="ECO:0000256" key="2">
    <source>
        <dbReference type="ARBA" id="ARBA00004997"/>
    </source>
</evidence>